<dbReference type="OrthoDB" id="25028at2759"/>
<accession>A0A8T2N568</accession>
<dbReference type="SUPFAM" id="SSF101887">
    <property type="entry name" value="Apyrase"/>
    <property type="match status" value="1"/>
</dbReference>
<dbReference type="EMBL" id="JAFBMS010000145">
    <property type="protein sequence ID" value="KAG9334550.1"/>
    <property type="molecule type" value="Genomic_DNA"/>
</dbReference>
<feature type="binding site" evidence="6">
    <location>
        <position position="496"/>
    </location>
    <ligand>
        <name>Ca(2+)</name>
        <dbReference type="ChEBI" id="CHEBI:29108"/>
    </ligand>
</feature>
<comment type="caution">
    <text evidence="8">The sequence shown here is derived from an EMBL/GenBank/DDBJ whole genome shotgun (WGS) entry which is preliminary data.</text>
</comment>
<proteinExistence type="inferred from homology"/>
<keyword evidence="4 6" id="KW-0106">Calcium</keyword>
<dbReference type="SUPFAM" id="SSF53474">
    <property type="entry name" value="alpha/beta-Hydrolases"/>
    <property type="match status" value="1"/>
</dbReference>
<feature type="domain" description="BD-FAE-like" evidence="7">
    <location>
        <begin position="41"/>
        <end position="141"/>
    </location>
</feature>
<dbReference type="Gene3D" id="2.120.10.100">
    <property type="entry name" value="Apyrase"/>
    <property type="match status" value="2"/>
</dbReference>
<dbReference type="InterPro" id="IPR036258">
    <property type="entry name" value="Apyrase_sf"/>
</dbReference>
<gene>
    <name evidence="8" type="ORF">JZ751_007486</name>
</gene>
<evidence type="ECO:0000256" key="4">
    <source>
        <dbReference type="ARBA" id="ARBA00022837"/>
    </source>
</evidence>
<dbReference type="InterPro" id="IPR049492">
    <property type="entry name" value="BD-FAE-like_dom"/>
</dbReference>
<dbReference type="GO" id="GO:0005509">
    <property type="term" value="F:calcium ion binding"/>
    <property type="evidence" value="ECO:0007669"/>
    <property type="project" value="InterPro"/>
</dbReference>
<evidence type="ECO:0000256" key="5">
    <source>
        <dbReference type="ARBA" id="ARBA00025738"/>
    </source>
</evidence>
<keyword evidence="2 6" id="KW-0479">Metal-binding</keyword>
<feature type="binding site" evidence="6">
    <location>
        <position position="697"/>
    </location>
    <ligand>
        <name>Ca(2+)</name>
        <dbReference type="ChEBI" id="CHEBI:29108"/>
    </ligand>
</feature>
<evidence type="ECO:0000256" key="3">
    <source>
        <dbReference type="ARBA" id="ARBA00022801"/>
    </source>
</evidence>
<dbReference type="Pfam" id="PF06079">
    <property type="entry name" value="Apyrase"/>
    <property type="match status" value="2"/>
</dbReference>
<dbReference type="Gene3D" id="3.40.50.1820">
    <property type="entry name" value="alpha/beta hydrolase"/>
    <property type="match status" value="1"/>
</dbReference>
<dbReference type="Pfam" id="PF20434">
    <property type="entry name" value="BD-FAE"/>
    <property type="match status" value="1"/>
</dbReference>
<evidence type="ECO:0000256" key="2">
    <source>
        <dbReference type="ARBA" id="ARBA00022723"/>
    </source>
</evidence>
<organism evidence="8 9">
    <name type="scientific">Albula glossodonta</name>
    <name type="common">roundjaw bonefish</name>
    <dbReference type="NCBI Taxonomy" id="121402"/>
    <lineage>
        <taxon>Eukaryota</taxon>
        <taxon>Metazoa</taxon>
        <taxon>Chordata</taxon>
        <taxon>Craniata</taxon>
        <taxon>Vertebrata</taxon>
        <taxon>Euteleostomi</taxon>
        <taxon>Actinopterygii</taxon>
        <taxon>Neopterygii</taxon>
        <taxon>Teleostei</taxon>
        <taxon>Albuliformes</taxon>
        <taxon>Albulidae</taxon>
        <taxon>Albula</taxon>
    </lineage>
</organism>
<protein>
    <recommendedName>
        <fullName evidence="7">BD-FAE-like domain-containing protein</fullName>
    </recommendedName>
</protein>
<evidence type="ECO:0000256" key="1">
    <source>
        <dbReference type="ARBA" id="ARBA00001913"/>
    </source>
</evidence>
<dbReference type="AlphaFoldDB" id="A0A8T2N568"/>
<evidence type="ECO:0000313" key="9">
    <source>
        <dbReference type="Proteomes" id="UP000824540"/>
    </source>
</evidence>
<feature type="binding site" evidence="6">
    <location>
        <position position="585"/>
    </location>
    <ligand>
        <name>Ca(2+)</name>
        <dbReference type="ChEBI" id="CHEBI:29108"/>
    </ligand>
</feature>
<dbReference type="InterPro" id="IPR029058">
    <property type="entry name" value="AB_hydrolase_fold"/>
</dbReference>
<sequence>MSADEVIKAHVAALKEGTEKARSATQTLLNVPYGERDSEKLDVYVPSSSSLDLPLVIYLHGGYWQFLSKEESGFMAVPLVQKGVVVVAVGYETAPKGNMDLMVSQVRQSVVSVVQQYSHISGLYLCGHSAGAHLVAMVLSTDWSQYSLKPQIKERNSPSRLVPQLSQASSSCDIVVAMAQNDSPDFRKQSEEYFKMLQSAGLKVTLEDVPDTNHFSIIERFVNEDYHLTQIEYLTVPLKHHVRMSVIPVCVVGNNPAPAEDDRQELKRREAVAPTGNRRVGVLAASALCTRWSGGEDPPKRRVSTSKNTLRTNARIDAPHGSTHATPPIHVAMGNTLSEGKLKAKGSRLPLLATLTTPLLDQRLRLHGRGIAVASLLTLALLLYLNRPEGGDNENRQKWGSRRAGVSEGYRHERYNHTYPLSPPDYTPRGVRYRIAVIADLDTASRGDREGTWFSYLRQGHLLVVEGGERMEVEWDSAQVVLEGHLGEKGRGMELSELVVFNGHLYSVDDRTGVVYRIQGNMAVPWVILPDGDGSVSKGSEQGLLTRCTDTPGPFWPQGDDNWVPRYHALRRAAGISPPGYLIHESAVWSEEQQSWFFLPRRASSQRYEEMADERRGTNLLLSCPADFRHVSVRRTGPLNPTRGFSSFRFVPGTRDTVVLALKSEEDAGKIATYILGFTLDGRVLLPETKIGDVKYEGLEFV</sequence>
<comment type="cofactor">
    <cofactor evidence="1 6">
        <name>Ca(2+)</name>
        <dbReference type="ChEBI" id="CHEBI:29108"/>
    </cofactor>
</comment>
<evidence type="ECO:0000259" key="7">
    <source>
        <dbReference type="Pfam" id="PF20434"/>
    </source>
</evidence>
<dbReference type="GO" id="GO:0045134">
    <property type="term" value="F:UDP phosphatase activity"/>
    <property type="evidence" value="ECO:0007669"/>
    <property type="project" value="TreeGrafter"/>
</dbReference>
<dbReference type="Proteomes" id="UP000824540">
    <property type="component" value="Unassembled WGS sequence"/>
</dbReference>
<keyword evidence="3" id="KW-0378">Hydrolase</keyword>
<dbReference type="GO" id="GO:0004382">
    <property type="term" value="F:GDP phosphatase activity"/>
    <property type="evidence" value="ECO:0007669"/>
    <property type="project" value="TreeGrafter"/>
</dbReference>
<reference evidence="8" key="1">
    <citation type="thesis" date="2021" institute="BYU ScholarsArchive" country="Provo, UT, USA">
        <title>Applications of and Algorithms for Genome Assembly and Genomic Analyses with an Emphasis on Marine Teleosts.</title>
        <authorList>
            <person name="Pickett B.D."/>
        </authorList>
    </citation>
    <scope>NUCLEOTIDE SEQUENCE</scope>
    <source>
        <strain evidence="8">HI-2016</strain>
    </source>
</reference>
<dbReference type="PANTHER" id="PTHR13023">
    <property type="entry name" value="APYRASE"/>
    <property type="match status" value="1"/>
</dbReference>
<feature type="binding site" evidence="6">
    <location>
        <position position="497"/>
    </location>
    <ligand>
        <name>Ca(2+)</name>
        <dbReference type="ChEBI" id="CHEBI:29108"/>
    </ligand>
</feature>
<evidence type="ECO:0000256" key="6">
    <source>
        <dbReference type="PIRSR" id="PIRSR609283-1"/>
    </source>
</evidence>
<dbReference type="PANTHER" id="PTHR13023:SF3">
    <property type="entry name" value="SOLUBLE CALCIUM-ACTIVATED NUCLEOTIDASE 1"/>
    <property type="match status" value="1"/>
</dbReference>
<keyword evidence="9" id="KW-1185">Reference proteome</keyword>
<comment type="similarity">
    <text evidence="5">Belongs to the apyrase family.</text>
</comment>
<dbReference type="InterPro" id="IPR009283">
    <property type="entry name" value="Apyrase"/>
</dbReference>
<feature type="binding site" evidence="6">
    <location>
        <position position="646"/>
    </location>
    <ligand>
        <name>Ca(2+)</name>
        <dbReference type="ChEBI" id="CHEBI:29108"/>
    </ligand>
</feature>
<dbReference type="GO" id="GO:0030166">
    <property type="term" value="P:proteoglycan biosynthetic process"/>
    <property type="evidence" value="ECO:0007669"/>
    <property type="project" value="TreeGrafter"/>
</dbReference>
<name>A0A8T2N568_9TELE</name>
<evidence type="ECO:0000313" key="8">
    <source>
        <dbReference type="EMBL" id="KAG9334550.1"/>
    </source>
</evidence>